<dbReference type="InterPro" id="IPR043128">
    <property type="entry name" value="Rev_trsase/Diguanyl_cyclase"/>
</dbReference>
<dbReference type="Proteomes" id="UP001156441">
    <property type="component" value="Unassembled WGS sequence"/>
</dbReference>
<dbReference type="InterPro" id="IPR029787">
    <property type="entry name" value="Nucleotide_cyclase"/>
</dbReference>
<dbReference type="SMART" id="SM00091">
    <property type="entry name" value="PAS"/>
    <property type="match status" value="2"/>
</dbReference>
<dbReference type="InterPro" id="IPR001633">
    <property type="entry name" value="EAL_dom"/>
</dbReference>
<dbReference type="Gene3D" id="3.20.20.450">
    <property type="entry name" value="EAL domain"/>
    <property type="match status" value="1"/>
</dbReference>
<dbReference type="SUPFAM" id="SSF141868">
    <property type="entry name" value="EAL domain-like"/>
    <property type="match status" value="1"/>
</dbReference>
<proteinExistence type="predicted"/>
<dbReference type="InterPro" id="IPR000700">
    <property type="entry name" value="PAS-assoc_C"/>
</dbReference>
<organism evidence="5 6">
    <name type="scientific">Actinophytocola gossypii</name>
    <dbReference type="NCBI Taxonomy" id="2812003"/>
    <lineage>
        <taxon>Bacteria</taxon>
        <taxon>Bacillati</taxon>
        <taxon>Actinomycetota</taxon>
        <taxon>Actinomycetes</taxon>
        <taxon>Pseudonocardiales</taxon>
        <taxon>Pseudonocardiaceae</taxon>
    </lineage>
</organism>
<feature type="domain" description="EAL" evidence="3">
    <location>
        <begin position="604"/>
        <end position="861"/>
    </location>
</feature>
<dbReference type="InterPro" id="IPR000160">
    <property type="entry name" value="GGDEF_dom"/>
</dbReference>
<name>A0ABT2JEI8_9PSEU</name>
<dbReference type="PROSITE" id="PS50113">
    <property type="entry name" value="PAC"/>
    <property type="match status" value="2"/>
</dbReference>
<accession>A0ABT2JEI8</accession>
<dbReference type="Pfam" id="PF08448">
    <property type="entry name" value="PAS_4"/>
    <property type="match status" value="1"/>
</dbReference>
<dbReference type="SMART" id="SM00267">
    <property type="entry name" value="GGDEF"/>
    <property type="match status" value="1"/>
</dbReference>
<dbReference type="PANTHER" id="PTHR44757">
    <property type="entry name" value="DIGUANYLATE CYCLASE DGCP"/>
    <property type="match status" value="1"/>
</dbReference>
<feature type="domain" description="PAC" evidence="2">
    <location>
        <begin position="249"/>
        <end position="300"/>
    </location>
</feature>
<comment type="caution">
    <text evidence="5">The sequence shown here is derived from an EMBL/GenBank/DDBJ whole genome shotgun (WGS) entry which is preliminary data.</text>
</comment>
<dbReference type="PROSITE" id="PS50887">
    <property type="entry name" value="GGDEF"/>
    <property type="match status" value="1"/>
</dbReference>
<reference evidence="5 6" key="1">
    <citation type="submission" date="2021-02" db="EMBL/GenBank/DDBJ databases">
        <title>Actinophytocola xerophila sp. nov., isolated from soil of cotton cropping field.</title>
        <authorList>
            <person name="Huang R."/>
            <person name="Chen X."/>
            <person name="Ge X."/>
            <person name="Liu W."/>
        </authorList>
    </citation>
    <scope>NUCLEOTIDE SEQUENCE [LARGE SCALE GENOMIC DNA]</scope>
    <source>
        <strain evidence="5 6">S1-96</strain>
    </source>
</reference>
<dbReference type="CDD" id="cd01949">
    <property type="entry name" value="GGDEF"/>
    <property type="match status" value="1"/>
</dbReference>
<dbReference type="SUPFAM" id="SSF55785">
    <property type="entry name" value="PYP-like sensor domain (PAS domain)"/>
    <property type="match status" value="3"/>
</dbReference>
<dbReference type="NCBIfam" id="TIGR00254">
    <property type="entry name" value="GGDEF"/>
    <property type="match status" value="1"/>
</dbReference>
<dbReference type="InterPro" id="IPR035965">
    <property type="entry name" value="PAS-like_dom_sf"/>
</dbReference>
<dbReference type="SMART" id="SM00052">
    <property type="entry name" value="EAL"/>
    <property type="match status" value="1"/>
</dbReference>
<gene>
    <name evidence="5" type="ORF">JT362_24530</name>
</gene>
<evidence type="ECO:0000313" key="6">
    <source>
        <dbReference type="Proteomes" id="UP001156441"/>
    </source>
</evidence>
<dbReference type="EMBL" id="JAFFZE010000017">
    <property type="protein sequence ID" value="MCT2586290.1"/>
    <property type="molecule type" value="Genomic_DNA"/>
</dbReference>
<dbReference type="InterPro" id="IPR013655">
    <property type="entry name" value="PAS_fold_3"/>
</dbReference>
<dbReference type="NCBIfam" id="TIGR00229">
    <property type="entry name" value="sensory_box"/>
    <property type="match status" value="1"/>
</dbReference>
<evidence type="ECO:0000313" key="5">
    <source>
        <dbReference type="EMBL" id="MCT2586290.1"/>
    </source>
</evidence>
<dbReference type="CDD" id="cd00130">
    <property type="entry name" value="PAS"/>
    <property type="match status" value="2"/>
</dbReference>
<sequence length="868" mass="93909">MRARGWRVAEHVLRAGPHPAAVRTGELAMPAVAANSAVPVTGEPPRADVVTPVLLTDIEELAQLGVWSIDVRAGRAYFSDGLRRLCGSPTGDTLSAAIELVHPDDKPVLDLFRARLYSPTDDAPIEVELRDATGERDFRVRARSETDATGAVVRILGTVQDVTSSRDLERQAILDRRLFQDAQQVARVGTWEWNTQTGECVWSTMLYELFGVEPGVPITYTDYLSMVHPDDRDWVDKRWRGLAVDGRPAEAEHRVVLPDGGRRVLRCRAVARDNSRGAQVMIGTAQDVTEQRSTETRMMRSSQRFTDLVAIAPVGIALFDDSGHLLDANDALCRLLEEDLERLRGRSATDLAHPTDRATSLLHSDGLQGGDLRAGQRVLVTASGKSVYCELSVTSSVADDGQRFWLVVFADVTERRRAAERLRYQATHDELTGLPGRAAVNELLGQLLSGPEADSVAVLFCDVDNFKRVNDSLGHDVGDELIIALARRLERGLPPCCTPGRMSGDEYVVICSDVGEVGGVEVLANRVARLLRTAVPVRGQLLRVSAAIGAAVPNGPDGGPSAGSRSTAADLLRFADAAMFNAKRQGTGRVSLANAELIHTANSQMLLEGQLRDAIANGELVLHYQPVVGPDGTILSAEALVRWPHPERGMLSPGEFLPVAEQGDLLRELDRWVLRTALREAADWPLLTGGVLGGGPGVAVNLAGLVPGDPEFVEIVSAAVAESGIAWDRVVLELVETSLIDLPSRSRSAMAELADRGVRFAVDDFGTGYSSLSRLKELPAQIIKIDRAFVSGVATEAADFAVVRALVDMARAMGRTCVAEGVEVESQFHVLRSFGVEAYQGWLLSRPLSAEAHRELMRLGPVHIPRGS</sequence>
<feature type="domain" description="GGDEF" evidence="4">
    <location>
        <begin position="454"/>
        <end position="595"/>
    </location>
</feature>
<dbReference type="Gene3D" id="3.30.70.270">
    <property type="match status" value="1"/>
</dbReference>
<evidence type="ECO:0000259" key="3">
    <source>
        <dbReference type="PROSITE" id="PS50883"/>
    </source>
</evidence>
<dbReference type="SMART" id="SM00086">
    <property type="entry name" value="PAC"/>
    <property type="match status" value="3"/>
</dbReference>
<dbReference type="Gene3D" id="3.30.450.20">
    <property type="entry name" value="PAS domain"/>
    <property type="match status" value="3"/>
</dbReference>
<dbReference type="InterPro" id="IPR000014">
    <property type="entry name" value="PAS"/>
</dbReference>
<protein>
    <submittedName>
        <fullName evidence="5">EAL domain-containing protein</fullName>
    </submittedName>
</protein>
<dbReference type="InterPro" id="IPR035919">
    <property type="entry name" value="EAL_sf"/>
</dbReference>
<keyword evidence="6" id="KW-1185">Reference proteome</keyword>
<dbReference type="Pfam" id="PF00563">
    <property type="entry name" value="EAL"/>
    <property type="match status" value="1"/>
</dbReference>
<dbReference type="CDD" id="cd01948">
    <property type="entry name" value="EAL"/>
    <property type="match status" value="1"/>
</dbReference>
<dbReference type="Gene3D" id="2.10.70.100">
    <property type="match status" value="1"/>
</dbReference>
<dbReference type="Pfam" id="PF08447">
    <property type="entry name" value="PAS_3"/>
    <property type="match status" value="1"/>
</dbReference>
<dbReference type="PANTHER" id="PTHR44757:SF2">
    <property type="entry name" value="BIOFILM ARCHITECTURE MAINTENANCE PROTEIN MBAA"/>
    <property type="match status" value="1"/>
</dbReference>
<evidence type="ECO:0000259" key="4">
    <source>
        <dbReference type="PROSITE" id="PS50887"/>
    </source>
</evidence>
<evidence type="ECO:0000259" key="2">
    <source>
        <dbReference type="PROSITE" id="PS50113"/>
    </source>
</evidence>
<dbReference type="Pfam" id="PF00990">
    <property type="entry name" value="GGDEF"/>
    <property type="match status" value="1"/>
</dbReference>
<dbReference type="SUPFAM" id="SSF55073">
    <property type="entry name" value="Nucleotide cyclase"/>
    <property type="match status" value="1"/>
</dbReference>
<feature type="domain" description="PAS" evidence="1">
    <location>
        <begin position="301"/>
        <end position="357"/>
    </location>
</feature>
<dbReference type="PROSITE" id="PS50883">
    <property type="entry name" value="EAL"/>
    <property type="match status" value="1"/>
</dbReference>
<dbReference type="PROSITE" id="PS50112">
    <property type="entry name" value="PAS"/>
    <property type="match status" value="1"/>
</dbReference>
<evidence type="ECO:0000259" key="1">
    <source>
        <dbReference type="PROSITE" id="PS50112"/>
    </source>
</evidence>
<dbReference type="InterPro" id="IPR013656">
    <property type="entry name" value="PAS_4"/>
</dbReference>
<dbReference type="InterPro" id="IPR001610">
    <property type="entry name" value="PAC"/>
</dbReference>
<dbReference type="InterPro" id="IPR052155">
    <property type="entry name" value="Biofilm_reg_signaling"/>
</dbReference>
<feature type="domain" description="PAC" evidence="2">
    <location>
        <begin position="373"/>
        <end position="424"/>
    </location>
</feature>